<evidence type="ECO:0000256" key="1">
    <source>
        <dbReference type="SAM" id="SignalP"/>
    </source>
</evidence>
<dbReference type="OrthoDB" id="28112at2759"/>
<sequence length="256" mass="27056">MSLAAMSLAVALVVILGLCASPTAAVAADKGSAGGDFLAPSRSVLLPEPATLRWDEQPAPGGEARGVLMVPLDPSDADSPSLELEVRMKLSRIQPAPLGPLLVHCGGPGSDSSCLEGVVGIPAGFDVWAISQRGMGPKARPSLACDRAEAWLPPEGRKSYAVSDFTNCSCALPDGSPTLGEMWADIDPRNSSQVAATFAAMESWGRSCWDSPRFRLQGRNGKGYNFLDFVGTQLLAHDIERMRRAIGAEEMSIFGW</sequence>
<dbReference type="AlphaFoldDB" id="A0A813GQ88"/>
<gene>
    <name evidence="2" type="ORF">PGLA1383_LOCUS45546</name>
</gene>
<keyword evidence="3" id="KW-1185">Reference proteome</keyword>
<feature type="chain" id="PRO_5032618700" evidence="1">
    <location>
        <begin position="28"/>
        <end position="256"/>
    </location>
</feature>
<feature type="signal peptide" evidence="1">
    <location>
        <begin position="1"/>
        <end position="27"/>
    </location>
</feature>
<dbReference type="EMBL" id="CAJNNV010029558">
    <property type="protein sequence ID" value="CAE8628960.1"/>
    <property type="molecule type" value="Genomic_DNA"/>
</dbReference>
<organism evidence="2 3">
    <name type="scientific">Polarella glacialis</name>
    <name type="common">Dinoflagellate</name>
    <dbReference type="NCBI Taxonomy" id="89957"/>
    <lineage>
        <taxon>Eukaryota</taxon>
        <taxon>Sar</taxon>
        <taxon>Alveolata</taxon>
        <taxon>Dinophyceae</taxon>
        <taxon>Suessiales</taxon>
        <taxon>Suessiaceae</taxon>
        <taxon>Polarella</taxon>
    </lineage>
</organism>
<reference evidence="2" key="1">
    <citation type="submission" date="2021-02" db="EMBL/GenBank/DDBJ databases">
        <authorList>
            <person name="Dougan E. K."/>
            <person name="Rhodes N."/>
            <person name="Thang M."/>
            <person name="Chan C."/>
        </authorList>
    </citation>
    <scope>NUCLEOTIDE SEQUENCE</scope>
</reference>
<comment type="caution">
    <text evidence="2">The sequence shown here is derived from an EMBL/GenBank/DDBJ whole genome shotgun (WGS) entry which is preliminary data.</text>
</comment>
<accession>A0A813GQ88</accession>
<proteinExistence type="predicted"/>
<name>A0A813GQ88_POLGL</name>
<dbReference type="Proteomes" id="UP000654075">
    <property type="component" value="Unassembled WGS sequence"/>
</dbReference>
<protein>
    <submittedName>
        <fullName evidence="2">Uncharacterized protein</fullName>
    </submittedName>
</protein>
<keyword evidence="1" id="KW-0732">Signal</keyword>
<evidence type="ECO:0000313" key="2">
    <source>
        <dbReference type="EMBL" id="CAE8628960.1"/>
    </source>
</evidence>
<evidence type="ECO:0000313" key="3">
    <source>
        <dbReference type="Proteomes" id="UP000654075"/>
    </source>
</evidence>
<feature type="non-terminal residue" evidence="2">
    <location>
        <position position="256"/>
    </location>
</feature>